<protein>
    <recommendedName>
        <fullName evidence="1">Guanylate cyclase domain-containing protein</fullName>
    </recommendedName>
</protein>
<dbReference type="Proteomes" id="UP000317496">
    <property type="component" value="Chromosome"/>
</dbReference>
<dbReference type="RefSeq" id="WP_144069065.1">
    <property type="nucleotide sequence ID" value="NZ_CP041636.1"/>
</dbReference>
<dbReference type="InterPro" id="IPR050697">
    <property type="entry name" value="Adenylyl/Guanylyl_Cyclase_3/4"/>
</dbReference>
<dbReference type="OrthoDB" id="7374210at2"/>
<reference evidence="2 3" key="1">
    <citation type="submission" date="2019-07" db="EMBL/GenBank/DDBJ databases">
        <title>Genome sequencing for Ferrovibrio sp. K5.</title>
        <authorList>
            <person name="Park S.-J."/>
        </authorList>
    </citation>
    <scope>NUCLEOTIDE SEQUENCE [LARGE SCALE GENOMIC DNA]</scope>
    <source>
        <strain evidence="2 3">K5</strain>
    </source>
</reference>
<dbReference type="SUPFAM" id="SSF55961">
    <property type="entry name" value="Bet v1-like"/>
    <property type="match status" value="1"/>
</dbReference>
<dbReference type="Gene3D" id="3.30.70.1230">
    <property type="entry name" value="Nucleotide cyclase"/>
    <property type="match status" value="1"/>
</dbReference>
<dbReference type="GO" id="GO:0004016">
    <property type="term" value="F:adenylate cyclase activity"/>
    <property type="evidence" value="ECO:0007669"/>
    <property type="project" value="UniProtKB-ARBA"/>
</dbReference>
<proteinExistence type="predicted"/>
<dbReference type="PANTHER" id="PTHR43081:SF19">
    <property type="entry name" value="PH-SENSITIVE ADENYLATE CYCLASE RV1264"/>
    <property type="match status" value="1"/>
</dbReference>
<dbReference type="EMBL" id="CP041636">
    <property type="protein sequence ID" value="QDO98084.1"/>
    <property type="molecule type" value="Genomic_DNA"/>
</dbReference>
<evidence type="ECO:0000313" key="2">
    <source>
        <dbReference type="EMBL" id="QDO98084.1"/>
    </source>
</evidence>
<keyword evidence="3" id="KW-1185">Reference proteome</keyword>
<dbReference type="GO" id="GO:0006171">
    <property type="term" value="P:cAMP biosynthetic process"/>
    <property type="evidence" value="ECO:0007669"/>
    <property type="project" value="TreeGrafter"/>
</dbReference>
<evidence type="ECO:0000259" key="1">
    <source>
        <dbReference type="PROSITE" id="PS50125"/>
    </source>
</evidence>
<organism evidence="2 3">
    <name type="scientific">Ferrovibrio terrae</name>
    <dbReference type="NCBI Taxonomy" id="2594003"/>
    <lineage>
        <taxon>Bacteria</taxon>
        <taxon>Pseudomonadati</taxon>
        <taxon>Pseudomonadota</taxon>
        <taxon>Alphaproteobacteria</taxon>
        <taxon>Rhodospirillales</taxon>
        <taxon>Rhodospirillaceae</taxon>
        <taxon>Ferrovibrio</taxon>
    </lineage>
</organism>
<dbReference type="Gene3D" id="3.30.530.20">
    <property type="match status" value="1"/>
</dbReference>
<dbReference type="GO" id="GO:0035556">
    <property type="term" value="P:intracellular signal transduction"/>
    <property type="evidence" value="ECO:0007669"/>
    <property type="project" value="InterPro"/>
</dbReference>
<dbReference type="PANTHER" id="PTHR43081">
    <property type="entry name" value="ADENYLATE CYCLASE, TERMINAL-DIFFERENTIATION SPECIFIC-RELATED"/>
    <property type="match status" value="1"/>
</dbReference>
<dbReference type="PROSITE" id="PS50125">
    <property type="entry name" value="GUANYLATE_CYCLASE_2"/>
    <property type="match status" value="1"/>
</dbReference>
<dbReference type="KEGG" id="fer:FNB15_12740"/>
<evidence type="ECO:0000313" key="3">
    <source>
        <dbReference type="Proteomes" id="UP000317496"/>
    </source>
</evidence>
<dbReference type="CDD" id="cd07302">
    <property type="entry name" value="CHD"/>
    <property type="match status" value="1"/>
</dbReference>
<dbReference type="SMART" id="SM00044">
    <property type="entry name" value="CYCc"/>
    <property type="match status" value="1"/>
</dbReference>
<feature type="domain" description="Guanylate cyclase" evidence="1">
    <location>
        <begin position="435"/>
        <end position="559"/>
    </location>
</feature>
<dbReference type="InterPro" id="IPR045983">
    <property type="entry name" value="GUC-dom-containing_N"/>
</dbReference>
<dbReference type="InterPro" id="IPR001054">
    <property type="entry name" value="A/G_cyclase"/>
</dbReference>
<dbReference type="Pfam" id="PF19363">
    <property type="entry name" value="DUF5939"/>
    <property type="match status" value="1"/>
</dbReference>
<sequence>MQKQHDRVWTWDLPASPAALWPYLSDTARFNEAAGTPRYTVTEEPQPDGSVRRLAAASYKGVAVEWDDPPYEWVAEREFRQTRIFRRGPLKSLSPTLQLEPGPDGGSRVTYRISGAPRGIAGYLVFATGLLNKVGKGLEEMVHQAGRFAVGQAEMPFDYTPPDLTPQQQARLDGLTRQISAGAYHHDLADRLARHITTAQEVDLVRIRPRKLAREWQAPVRHVAELCLDAARLGMLGLSWNLLCPRCGGAKASADTLEALPKQAHCPSCNIAYDGSFTSNIEISFRPATAIRSIGEGEFCMGGPHVSRHILVQQILAPGEERKVTATLPAGEYRLRTLEPGGECITRHDGNTFPTLLAEDAEAPAFTMRAETGDTSGTIAMRNHSSRELTFVIESRAWRSDALTAHEVTTLQAFRDLLPDQVLRAGEDVGIDSITLMFTDLEGSTALYERLGDAAAYRLVRRHFGVLAETIREHDGALIKTIGDAVMAAFATPEHAVQAALHIHDRIAAFNADYSRETGSADTAIGLKMGMHAGRCIAVTLNERLDYFGSTVNLAARLQGRGRRGEVVLSESLAADPAVAPLLRDRAASRESAELKGFDRPVPFVRLTA</sequence>
<dbReference type="SUPFAM" id="SSF55073">
    <property type="entry name" value="Nucleotide cyclase"/>
    <property type="match status" value="1"/>
</dbReference>
<dbReference type="Pfam" id="PF00211">
    <property type="entry name" value="Guanylate_cyc"/>
    <property type="match status" value="1"/>
</dbReference>
<dbReference type="InterPro" id="IPR029787">
    <property type="entry name" value="Nucleotide_cyclase"/>
</dbReference>
<name>A0A516H2T6_9PROT</name>
<dbReference type="InterPro" id="IPR023393">
    <property type="entry name" value="START-like_dom_sf"/>
</dbReference>
<gene>
    <name evidence="2" type="ORF">FNB15_12740</name>
</gene>
<dbReference type="AlphaFoldDB" id="A0A516H2T6"/>
<accession>A0A516H2T6</accession>